<comment type="similarity">
    <text evidence="1">Belongs to the flavin monoamine oxidase family.</text>
</comment>
<dbReference type="RefSeq" id="WP_170303394.1">
    <property type="nucleotide sequence ID" value="NZ_BKAJ01000097.1"/>
</dbReference>
<dbReference type="Pfam" id="PF01593">
    <property type="entry name" value="Amino_oxidase"/>
    <property type="match status" value="1"/>
</dbReference>
<name>A0A512NHB7_9HYPH</name>
<dbReference type="AlphaFoldDB" id="A0A512NHB7"/>
<comment type="caution">
    <text evidence="4">The sequence shown here is derived from an EMBL/GenBank/DDBJ whole genome shotgun (WGS) entry which is preliminary data.</text>
</comment>
<dbReference type="Gene3D" id="3.50.50.60">
    <property type="entry name" value="FAD/NAD(P)-binding domain"/>
    <property type="match status" value="1"/>
</dbReference>
<dbReference type="Gene3D" id="3.90.660.10">
    <property type="match status" value="1"/>
</dbReference>
<sequence length="476" mass="50863">MRGAAGIALASALPLAGLAATARIAVVGAGLAGLTAARDLRKAGLNPDVYEGSTRIGGRCYSARGIFGDGQVAEHGGEFIDSDHKEIRELAKDLGLALDDVLQAKPPNTHSLYVFNDRPYNLADATRDWQPLYPILQAQNAALGEYSYQGANAEARRFDAMTIAQWVGAYVPGGRGGQLGQLIETAFAEENGADSDQQSALNVISVLAVDKRSHFNLYGTESDQRFHVSGGNDQIATLLAKSLGDNIRTAAPLVAITSLPDGKVRLSFKRDSGVGDAVYDRVILALPFSVMRVAVDYKQAGFRPLKNQAIATLPMGASTKFQLQFTRRAWTDAGCNGEMRVPSQTFQTTWEVSRAQPGTRGILNFFSGGTLAINAGKTDSVTLASTVMGEAAPITPGLSEIWTGLMIKDAWKNNPWSLGSYSYYSPGYQTAVLGIEREREGNCFFAGEHTADQGGFLNSGVQTGMRAAREVIASLR</sequence>
<dbReference type="InterPro" id="IPR036188">
    <property type="entry name" value="FAD/NAD-bd_sf"/>
</dbReference>
<gene>
    <name evidence="4" type="ORF">RSO01_54680</name>
</gene>
<protein>
    <recommendedName>
        <fullName evidence="3">Amine oxidase domain-containing protein</fullName>
    </recommendedName>
</protein>
<dbReference type="PRINTS" id="PR00419">
    <property type="entry name" value="ADXRDTASE"/>
</dbReference>
<dbReference type="SUPFAM" id="SSF51905">
    <property type="entry name" value="FAD/NAD(P)-binding domain"/>
    <property type="match status" value="1"/>
</dbReference>
<evidence type="ECO:0000259" key="3">
    <source>
        <dbReference type="Pfam" id="PF01593"/>
    </source>
</evidence>
<evidence type="ECO:0000313" key="4">
    <source>
        <dbReference type="EMBL" id="GEP58302.1"/>
    </source>
</evidence>
<dbReference type="EMBL" id="BKAJ01000097">
    <property type="protein sequence ID" value="GEP58302.1"/>
    <property type="molecule type" value="Genomic_DNA"/>
</dbReference>
<dbReference type="Proteomes" id="UP000321058">
    <property type="component" value="Unassembled WGS sequence"/>
</dbReference>
<dbReference type="InterPro" id="IPR050703">
    <property type="entry name" value="Flavin_MAO"/>
</dbReference>
<dbReference type="PANTHER" id="PTHR43563:SF1">
    <property type="entry name" value="AMINE OXIDASE [FLAVIN-CONTAINING] B"/>
    <property type="match status" value="1"/>
</dbReference>
<evidence type="ECO:0000256" key="1">
    <source>
        <dbReference type="ARBA" id="ARBA00005995"/>
    </source>
</evidence>
<reference evidence="4 5" key="1">
    <citation type="submission" date="2019-07" db="EMBL/GenBank/DDBJ databases">
        <title>Whole genome shotgun sequence of Reyranella soli NBRC 108950.</title>
        <authorList>
            <person name="Hosoyama A."/>
            <person name="Uohara A."/>
            <person name="Ohji S."/>
            <person name="Ichikawa N."/>
        </authorList>
    </citation>
    <scope>NUCLEOTIDE SEQUENCE [LARGE SCALE GENOMIC DNA]</scope>
    <source>
        <strain evidence="4 5">NBRC 108950</strain>
    </source>
</reference>
<dbReference type="SUPFAM" id="SSF54373">
    <property type="entry name" value="FAD-linked reductases, C-terminal domain"/>
    <property type="match status" value="1"/>
</dbReference>
<organism evidence="4 5">
    <name type="scientific">Reyranella soli</name>
    <dbReference type="NCBI Taxonomy" id="1230389"/>
    <lineage>
        <taxon>Bacteria</taxon>
        <taxon>Pseudomonadati</taxon>
        <taxon>Pseudomonadota</taxon>
        <taxon>Alphaproteobacteria</taxon>
        <taxon>Hyphomicrobiales</taxon>
        <taxon>Reyranellaceae</taxon>
        <taxon>Reyranella</taxon>
    </lineage>
</organism>
<evidence type="ECO:0000313" key="5">
    <source>
        <dbReference type="Proteomes" id="UP000321058"/>
    </source>
</evidence>
<keyword evidence="2" id="KW-0732">Signal</keyword>
<dbReference type="GO" id="GO:0016491">
    <property type="term" value="F:oxidoreductase activity"/>
    <property type="evidence" value="ECO:0007669"/>
    <property type="project" value="InterPro"/>
</dbReference>
<accession>A0A512NHB7</accession>
<evidence type="ECO:0000256" key="2">
    <source>
        <dbReference type="SAM" id="SignalP"/>
    </source>
</evidence>
<proteinExistence type="inferred from homology"/>
<dbReference type="PANTHER" id="PTHR43563">
    <property type="entry name" value="AMINE OXIDASE"/>
    <property type="match status" value="1"/>
</dbReference>
<feature type="signal peptide" evidence="2">
    <location>
        <begin position="1"/>
        <end position="19"/>
    </location>
</feature>
<dbReference type="InterPro" id="IPR002937">
    <property type="entry name" value="Amino_oxidase"/>
</dbReference>
<feature type="domain" description="Amine oxidase" evidence="3">
    <location>
        <begin position="31"/>
        <end position="472"/>
    </location>
</feature>
<dbReference type="Gene3D" id="1.10.405.10">
    <property type="entry name" value="Guanine Nucleotide Dissociation Inhibitor, domain 1"/>
    <property type="match status" value="1"/>
</dbReference>
<keyword evidence="5" id="KW-1185">Reference proteome</keyword>
<feature type="chain" id="PRO_5021892311" description="Amine oxidase domain-containing protein" evidence="2">
    <location>
        <begin position="20"/>
        <end position="476"/>
    </location>
</feature>